<dbReference type="Pfam" id="PF02699">
    <property type="entry name" value="YajC"/>
    <property type="match status" value="1"/>
</dbReference>
<dbReference type="AlphaFoldDB" id="A0A1H0V344"/>
<evidence type="ECO:0000256" key="6">
    <source>
        <dbReference type="ARBA" id="ARBA00022927"/>
    </source>
</evidence>
<accession>A0A1H0V344</accession>
<evidence type="ECO:0000313" key="12">
    <source>
        <dbReference type="Proteomes" id="UP000199691"/>
    </source>
</evidence>
<evidence type="ECO:0000256" key="2">
    <source>
        <dbReference type="ARBA" id="ARBA00006742"/>
    </source>
</evidence>
<evidence type="ECO:0000256" key="9">
    <source>
        <dbReference type="ARBA" id="ARBA00023136"/>
    </source>
</evidence>
<feature type="region of interest" description="Disordered" evidence="10">
    <location>
        <begin position="92"/>
        <end position="124"/>
    </location>
</feature>
<dbReference type="GO" id="GO:0005886">
    <property type="term" value="C:plasma membrane"/>
    <property type="evidence" value="ECO:0007669"/>
    <property type="project" value="UniProtKB-SubCell"/>
</dbReference>
<protein>
    <submittedName>
        <fullName evidence="11">Preprotein translocase subunit YajC</fullName>
    </submittedName>
</protein>
<name>A0A1H0V344_9PSEU</name>
<comment type="subcellular location">
    <subcellularLocation>
        <location evidence="1">Cell membrane</location>
        <topology evidence="1">Single-pass membrane protein</topology>
    </subcellularLocation>
</comment>
<evidence type="ECO:0000256" key="3">
    <source>
        <dbReference type="ARBA" id="ARBA00022448"/>
    </source>
</evidence>
<dbReference type="Proteomes" id="UP000199691">
    <property type="component" value="Unassembled WGS sequence"/>
</dbReference>
<evidence type="ECO:0000256" key="8">
    <source>
        <dbReference type="ARBA" id="ARBA00023010"/>
    </source>
</evidence>
<dbReference type="STRING" id="641025.SAMN05421507_113133"/>
<feature type="compositionally biased region" description="Acidic residues" evidence="10">
    <location>
        <begin position="92"/>
        <end position="104"/>
    </location>
</feature>
<evidence type="ECO:0000256" key="7">
    <source>
        <dbReference type="ARBA" id="ARBA00022989"/>
    </source>
</evidence>
<keyword evidence="6" id="KW-0653">Protein transport</keyword>
<evidence type="ECO:0000256" key="1">
    <source>
        <dbReference type="ARBA" id="ARBA00004162"/>
    </source>
</evidence>
<evidence type="ECO:0000256" key="5">
    <source>
        <dbReference type="ARBA" id="ARBA00022692"/>
    </source>
</evidence>
<gene>
    <name evidence="11" type="ORF">SAMN05421507_113133</name>
</gene>
<feature type="compositionally biased region" description="Low complexity" evidence="10">
    <location>
        <begin position="105"/>
        <end position="116"/>
    </location>
</feature>
<reference evidence="12" key="1">
    <citation type="submission" date="2016-10" db="EMBL/GenBank/DDBJ databases">
        <authorList>
            <person name="Varghese N."/>
            <person name="Submissions S."/>
        </authorList>
    </citation>
    <scope>NUCLEOTIDE SEQUENCE [LARGE SCALE GENOMIC DNA]</scope>
    <source>
        <strain evidence="12">CGMCC 4.6609</strain>
    </source>
</reference>
<dbReference type="InterPro" id="IPR003849">
    <property type="entry name" value="Preprotein_translocase_YajC"/>
</dbReference>
<keyword evidence="7" id="KW-1133">Transmembrane helix</keyword>
<evidence type="ECO:0000256" key="4">
    <source>
        <dbReference type="ARBA" id="ARBA00022475"/>
    </source>
</evidence>
<keyword evidence="5" id="KW-0812">Transmembrane</keyword>
<comment type="similarity">
    <text evidence="2">Belongs to the YajC family.</text>
</comment>
<keyword evidence="4" id="KW-1003">Cell membrane</keyword>
<evidence type="ECO:0000256" key="10">
    <source>
        <dbReference type="SAM" id="MobiDB-lite"/>
    </source>
</evidence>
<dbReference type="PANTHER" id="PTHR33909">
    <property type="entry name" value="SEC TRANSLOCON ACCESSORY COMPLEX SUBUNIT YAJC"/>
    <property type="match status" value="1"/>
</dbReference>
<dbReference type="GO" id="GO:0015031">
    <property type="term" value="P:protein transport"/>
    <property type="evidence" value="ECO:0007669"/>
    <property type="project" value="UniProtKB-KW"/>
</dbReference>
<dbReference type="EMBL" id="FNIX01000013">
    <property type="protein sequence ID" value="SDP72870.1"/>
    <property type="molecule type" value="Genomic_DNA"/>
</dbReference>
<keyword evidence="3" id="KW-0813">Transport</keyword>
<keyword evidence="8" id="KW-0811">Translocation</keyword>
<evidence type="ECO:0000313" key="11">
    <source>
        <dbReference type="EMBL" id="SDP72870.1"/>
    </source>
</evidence>
<organism evidence="11 12">
    <name type="scientific">Lentzea jiangxiensis</name>
    <dbReference type="NCBI Taxonomy" id="641025"/>
    <lineage>
        <taxon>Bacteria</taxon>
        <taxon>Bacillati</taxon>
        <taxon>Actinomycetota</taxon>
        <taxon>Actinomycetes</taxon>
        <taxon>Pseudonocardiales</taxon>
        <taxon>Pseudonocardiaceae</taxon>
        <taxon>Lentzea</taxon>
    </lineage>
</organism>
<keyword evidence="9" id="KW-0472">Membrane</keyword>
<dbReference type="NCBIfam" id="TIGR00739">
    <property type="entry name" value="yajC"/>
    <property type="match status" value="1"/>
</dbReference>
<dbReference type="PANTHER" id="PTHR33909:SF1">
    <property type="entry name" value="SEC TRANSLOCON ACCESSORY COMPLEX SUBUNIT YAJC"/>
    <property type="match status" value="1"/>
</dbReference>
<sequence length="124" mass="13487">MGNLSSLMFPLLLVLLAVPLFLSARKQKRAMAEQQQLQSSLQPGDKVMTTSGLYGTVADASHDTTIDIEISEGVVTRWLRAAIREKVAETDEAVLEDKTDEPEAEVTTAPAAQVAEPLDHNVKK</sequence>
<dbReference type="SMART" id="SM01323">
    <property type="entry name" value="YajC"/>
    <property type="match status" value="1"/>
</dbReference>
<keyword evidence="12" id="KW-1185">Reference proteome</keyword>
<proteinExistence type="inferred from homology"/>